<sequence length="1059" mass="111356">MISSVFIHRPRLAFVISIVISIAGLIAYYALPVAQFPDIVPPQVQVSGVYPGADAAAVEASVAQIIEPAVNGVDKMIYMKSTSGADGTYGLSVSFSVGSDPDLNAVNVSNRVNQVLSQLPAEVQRNGIVVKKKSSAMLQVMSFYSPKGSRDGLFLSNYVTINILDRLARVPGVGEVMLFGAKDYSMRIWLDMDRLASLGLTSADVVTAIQQQNVQAAVGRIGAAPLVKDTALQINLNAKGRLSDPAEFENIVIRATESGGLVRVKDVARVELGAKTLDSDASFNGGPTAGVAIYQAPGANALATAANVRKALETLKADFPDDVDYAVAYDSTVFVEKMMESVMHTLGEAFVLVALVVLVFLGNFRATLIPIIAVPVALIGTMAVLLAFGFSLNTISLLALVLAIGIVVDDAIVVVENVEHVLQEHPELTPAEATEKAMGQITGPIIAITLVLLSVFVPTAFIPGITGQLYMQFAVAVSVSMVISAINALTLSPALCSLLLKHRGPPRGIFKFFNRGVEGAKGGYVALVRPLARRALLALLLVGLFAGGAGWLAKTIPTGFLPDEDQGAFMGEIQLPDSASTERTAAVVKRVEELIAKKPWAEAYFTVSGYSILDGLALPNKAFFVVLLKPFEERKAPDMSAFAAIAELRRDLQSIAAASIFPFNPPPIQGLGTGSGFEFQLQSNTGAPPADIAAVARGLSIAANQDPRLAGVFTTFSAATPQLTVKVDRERAQTLGVAVVDIYNALQVALGGTYVNDFNLFGRTWQVKVQADAASRMTPDDIYLVRVRSSSGELVSLRALADVELSFAPAGMTRYNNLRSVTINGAPAPGRSSGEAIAAMEVVAKATLPVGYGYEWTGTALQEKEAGGKTAGILMLAVLFAYLFLVALYESWTVPLAVIVSVAAGLLGAMLALKFAGLDNNVYAQIGIVVLIALAAKNAILIVEFAMEQRRKGVGIADAAIEGANLRFRAVMMTSFAFILGLVPLVIASGAGAATQRAVGTAVFGGMLAASLLGIFVIPGLYVLAQSGREFTHRLVGRGAKTPVAPAAEEAPPAPKPEA</sequence>
<dbReference type="Proteomes" id="UP000616151">
    <property type="component" value="Unassembled WGS sequence"/>
</dbReference>
<evidence type="ECO:0000313" key="1">
    <source>
        <dbReference type="EMBL" id="MBK1870928.1"/>
    </source>
</evidence>
<comment type="caution">
    <text evidence="1">The sequence shown here is derived from an EMBL/GenBank/DDBJ whole genome shotgun (WGS) entry which is preliminary data.</text>
</comment>
<reference evidence="1" key="1">
    <citation type="submission" date="2021-01" db="EMBL/GenBank/DDBJ databases">
        <authorList>
            <person name="Sun Q."/>
        </authorList>
    </citation>
    <scope>NUCLEOTIDE SEQUENCE</scope>
    <source>
        <strain evidence="1">YIM B02566</strain>
    </source>
</reference>
<name>A0ACC5RE46_9HYPH</name>
<proteinExistence type="predicted"/>
<organism evidence="1 2">
    <name type="scientific">Taklimakanibacter albus</name>
    <dbReference type="NCBI Taxonomy" id="2800327"/>
    <lineage>
        <taxon>Bacteria</taxon>
        <taxon>Pseudomonadati</taxon>
        <taxon>Pseudomonadota</taxon>
        <taxon>Alphaproteobacteria</taxon>
        <taxon>Hyphomicrobiales</taxon>
        <taxon>Aestuariivirgaceae</taxon>
        <taxon>Taklimakanibacter</taxon>
    </lineage>
</organism>
<evidence type="ECO:0000313" key="2">
    <source>
        <dbReference type="Proteomes" id="UP000616151"/>
    </source>
</evidence>
<keyword evidence="2" id="KW-1185">Reference proteome</keyword>
<accession>A0ACC5RE46</accession>
<protein>
    <submittedName>
        <fullName evidence="1">Multidrug efflux RND transporter permease subunit</fullName>
    </submittedName>
</protein>
<gene>
    <name evidence="1" type="ORF">JHL16_31475</name>
</gene>
<dbReference type="EMBL" id="JAENHL010000008">
    <property type="protein sequence ID" value="MBK1870928.1"/>
    <property type="molecule type" value="Genomic_DNA"/>
</dbReference>